<comment type="similarity">
    <text evidence="1">Belongs to the short-chain dehydrogenases/reductases (SDR) family.</text>
</comment>
<name>A0ABU2NIK4_9PSEU</name>
<dbReference type="SUPFAM" id="SSF51735">
    <property type="entry name" value="NAD(P)-binding Rossmann-fold domains"/>
    <property type="match status" value="1"/>
</dbReference>
<organism evidence="2 3">
    <name type="scientific">Pseudonocardia charpentierae</name>
    <dbReference type="NCBI Taxonomy" id="3075545"/>
    <lineage>
        <taxon>Bacteria</taxon>
        <taxon>Bacillati</taxon>
        <taxon>Actinomycetota</taxon>
        <taxon>Actinomycetes</taxon>
        <taxon>Pseudonocardiales</taxon>
        <taxon>Pseudonocardiaceae</taxon>
        <taxon>Pseudonocardia</taxon>
    </lineage>
</organism>
<proteinExistence type="inferred from homology"/>
<accession>A0ABU2NIK4</accession>
<dbReference type="Pfam" id="PF13561">
    <property type="entry name" value="adh_short_C2"/>
    <property type="match status" value="1"/>
</dbReference>
<evidence type="ECO:0000313" key="3">
    <source>
        <dbReference type="Proteomes" id="UP001183202"/>
    </source>
</evidence>
<dbReference type="EMBL" id="JAVREJ010000045">
    <property type="protein sequence ID" value="MDT0353796.1"/>
    <property type="molecule type" value="Genomic_DNA"/>
</dbReference>
<dbReference type="Gene3D" id="3.40.50.720">
    <property type="entry name" value="NAD(P)-binding Rossmann-like Domain"/>
    <property type="match status" value="1"/>
</dbReference>
<keyword evidence="3" id="KW-1185">Reference proteome</keyword>
<dbReference type="PANTHER" id="PTHR42760">
    <property type="entry name" value="SHORT-CHAIN DEHYDROGENASES/REDUCTASES FAMILY MEMBER"/>
    <property type="match status" value="1"/>
</dbReference>
<dbReference type="Proteomes" id="UP001183202">
    <property type="component" value="Unassembled WGS sequence"/>
</dbReference>
<dbReference type="PRINTS" id="PR00080">
    <property type="entry name" value="SDRFAMILY"/>
</dbReference>
<dbReference type="InterPro" id="IPR002347">
    <property type="entry name" value="SDR_fam"/>
</dbReference>
<protein>
    <submittedName>
        <fullName evidence="2">SDR family oxidoreductase</fullName>
    </submittedName>
</protein>
<evidence type="ECO:0000313" key="2">
    <source>
        <dbReference type="EMBL" id="MDT0353796.1"/>
    </source>
</evidence>
<reference evidence="3" key="1">
    <citation type="submission" date="2023-07" db="EMBL/GenBank/DDBJ databases">
        <title>30 novel species of actinomycetes from the DSMZ collection.</title>
        <authorList>
            <person name="Nouioui I."/>
        </authorList>
    </citation>
    <scope>NUCLEOTIDE SEQUENCE [LARGE SCALE GENOMIC DNA]</scope>
    <source>
        <strain evidence="3">DSM 45834</strain>
    </source>
</reference>
<dbReference type="PANTHER" id="PTHR42760:SF124">
    <property type="entry name" value="SHORT-CHAIN DEHYDROGENASE_REDUCTASE"/>
    <property type="match status" value="1"/>
</dbReference>
<sequence>MSLPDLFDLSGKVVLVTGAAGGLGREFADAVAEAGADVACADLHGTAAADTAAAVEKRGRRAVSITCDVTDEQQVTDIIETTVRDLGRLDVVFNNAGVADAPPVPAHQMSSASWHHVINVDLHGVYYTAREALKVMVEQGSGKIINVASMWGIAGSAGIVPMPGYTAAKGAVVNLTRELGLEYATSGIQVNALCPGFFRTEFGEYGDPQFVATVSDYTPMRRVAAASEIRGPALFLASAASDFMTGQCLVVDGGVLAG</sequence>
<gene>
    <name evidence="2" type="ORF">RM445_30345</name>
</gene>
<dbReference type="RefSeq" id="WP_311560307.1">
    <property type="nucleotide sequence ID" value="NZ_JAVREJ010000045.1"/>
</dbReference>
<evidence type="ECO:0000256" key="1">
    <source>
        <dbReference type="ARBA" id="ARBA00006484"/>
    </source>
</evidence>
<dbReference type="PRINTS" id="PR00081">
    <property type="entry name" value="GDHRDH"/>
</dbReference>
<comment type="caution">
    <text evidence="2">The sequence shown here is derived from an EMBL/GenBank/DDBJ whole genome shotgun (WGS) entry which is preliminary data.</text>
</comment>
<dbReference type="InterPro" id="IPR036291">
    <property type="entry name" value="NAD(P)-bd_dom_sf"/>
</dbReference>